<reference evidence="2 3" key="1">
    <citation type="submission" date="2020-08" db="EMBL/GenBank/DDBJ databases">
        <title>Genome public.</title>
        <authorList>
            <person name="Liu C."/>
            <person name="Sun Q."/>
        </authorList>
    </citation>
    <scope>NUCLEOTIDE SEQUENCE [LARGE SCALE GENOMIC DNA]</scope>
    <source>
        <strain evidence="2 3">NSJ-66</strain>
    </source>
</reference>
<name>A0ABR7H7H2_9FIRM</name>
<keyword evidence="3" id="KW-1185">Reference proteome</keyword>
<proteinExistence type="predicted"/>
<accession>A0ABR7H7H2</accession>
<feature type="region of interest" description="Disordered" evidence="1">
    <location>
        <begin position="1"/>
        <end position="30"/>
    </location>
</feature>
<protein>
    <submittedName>
        <fullName evidence="2">Uncharacterized protein</fullName>
    </submittedName>
</protein>
<gene>
    <name evidence="2" type="ORF">H8S75_14425</name>
</gene>
<sequence length="98" mass="10745">MEKKEKDTAAADLHTEKKEKDTVAADLHTEEKEMDTAAADLIAEIEHWYNVHGTSPAVYAGTMCFKGWKPGKQVTGQEYLAAVSEFRQAAMSGTGGRK</sequence>
<evidence type="ECO:0000313" key="3">
    <source>
        <dbReference type="Proteomes" id="UP000634672"/>
    </source>
</evidence>
<dbReference type="Proteomes" id="UP000634672">
    <property type="component" value="Unassembled WGS sequence"/>
</dbReference>
<comment type="caution">
    <text evidence="2">The sequence shown here is derived from an EMBL/GenBank/DDBJ whole genome shotgun (WGS) entry which is preliminary data.</text>
</comment>
<evidence type="ECO:0000313" key="2">
    <source>
        <dbReference type="EMBL" id="MBC5709150.1"/>
    </source>
</evidence>
<dbReference type="EMBL" id="JACOPB010000006">
    <property type="protein sequence ID" value="MBC5709150.1"/>
    <property type="molecule type" value="Genomic_DNA"/>
</dbReference>
<evidence type="ECO:0000256" key="1">
    <source>
        <dbReference type="SAM" id="MobiDB-lite"/>
    </source>
</evidence>
<dbReference type="RefSeq" id="WP_187022515.1">
    <property type="nucleotide sequence ID" value="NZ_JACOPB010000006.1"/>
</dbReference>
<organism evidence="2 3">
    <name type="scientific">Hungatella hominis</name>
    <dbReference type="NCBI Taxonomy" id="2763050"/>
    <lineage>
        <taxon>Bacteria</taxon>
        <taxon>Bacillati</taxon>
        <taxon>Bacillota</taxon>
        <taxon>Clostridia</taxon>
        <taxon>Lachnospirales</taxon>
        <taxon>Lachnospiraceae</taxon>
        <taxon>Hungatella</taxon>
    </lineage>
</organism>